<dbReference type="InterPro" id="IPR050770">
    <property type="entry name" value="Intradiol_RC_Dioxygenase"/>
</dbReference>
<keyword evidence="10" id="KW-0408">Iron</keyword>
<keyword evidence="9" id="KW-0560">Oxidoreductase</keyword>
<evidence type="ECO:0000256" key="1">
    <source>
        <dbReference type="ARBA" id="ARBA00001312"/>
    </source>
</evidence>
<evidence type="ECO:0000313" key="13">
    <source>
        <dbReference type="Proteomes" id="UP000032668"/>
    </source>
</evidence>
<keyword evidence="6" id="KW-0479">Metal-binding</keyword>
<comment type="similarity">
    <text evidence="4">Belongs to the intradiol ring-cleavage dioxygenase family.</text>
</comment>
<accession>A0A0D6PJS0</accession>
<evidence type="ECO:0000256" key="7">
    <source>
        <dbReference type="ARBA" id="ARBA00022797"/>
    </source>
</evidence>
<proteinExistence type="inferred from homology"/>
<evidence type="ECO:0000259" key="11">
    <source>
        <dbReference type="PROSITE" id="PS00083"/>
    </source>
</evidence>
<dbReference type="PROSITE" id="PS00083">
    <property type="entry name" value="INTRADIOL_DIOXYGENAS"/>
    <property type="match status" value="1"/>
</dbReference>
<comment type="cofactor">
    <cofactor evidence="2">
        <name>Fe(3+)</name>
        <dbReference type="ChEBI" id="CHEBI:29034"/>
    </cofactor>
</comment>
<keyword evidence="7" id="KW-0058">Aromatic hydrocarbons catabolism</keyword>
<dbReference type="GO" id="GO:0008199">
    <property type="term" value="F:ferric iron binding"/>
    <property type="evidence" value="ECO:0007669"/>
    <property type="project" value="InterPro"/>
</dbReference>
<evidence type="ECO:0000256" key="10">
    <source>
        <dbReference type="ARBA" id="ARBA00023004"/>
    </source>
</evidence>
<name>A0A0D6PJS0_9PROT</name>
<comment type="caution">
    <text evidence="12">The sequence shown here is derived from an EMBL/GenBank/DDBJ whole genome shotgun (WGS) entry which is preliminary data.</text>
</comment>
<dbReference type="STRING" id="1120923.SAMN02746095_03195"/>
<comment type="catalytic activity">
    <reaction evidence="1">
        <text>catechol + O2 = cis,cis-muconate + 2 H(+)</text>
        <dbReference type="Rhea" id="RHEA:23852"/>
        <dbReference type="ChEBI" id="CHEBI:15378"/>
        <dbReference type="ChEBI" id="CHEBI:15379"/>
        <dbReference type="ChEBI" id="CHEBI:18135"/>
        <dbReference type="ChEBI" id="CHEBI:32379"/>
        <dbReference type="EC" id="1.13.11.1"/>
    </reaction>
</comment>
<evidence type="ECO:0000313" key="12">
    <source>
        <dbReference type="EMBL" id="GAN81646.1"/>
    </source>
</evidence>
<dbReference type="UniPathway" id="UPA00157">
    <property type="reaction ID" value="UER00258"/>
</dbReference>
<dbReference type="EMBL" id="BANC01000106">
    <property type="protein sequence ID" value="GAN81646.1"/>
    <property type="molecule type" value="Genomic_DNA"/>
</dbReference>
<dbReference type="InterPro" id="IPR015889">
    <property type="entry name" value="Intradiol_dOase_core"/>
</dbReference>
<evidence type="ECO:0000256" key="2">
    <source>
        <dbReference type="ARBA" id="ARBA00001965"/>
    </source>
</evidence>
<keyword evidence="8 12" id="KW-0223">Dioxygenase</keyword>
<dbReference type="PANTHER" id="PTHR33711:SF7">
    <property type="entry name" value="INTRADIOL RING-CLEAVAGE DIOXYGENASES DOMAIN-CONTAINING PROTEIN-RELATED"/>
    <property type="match status" value="1"/>
</dbReference>
<dbReference type="InterPro" id="IPR012801">
    <property type="entry name" value="Cchol_dOase_prob"/>
</dbReference>
<dbReference type="PANTHER" id="PTHR33711">
    <property type="entry name" value="DIOXYGENASE, PUTATIVE (AFU_ORTHOLOGUE AFUA_2G02910)-RELATED"/>
    <property type="match status" value="1"/>
</dbReference>
<evidence type="ECO:0000256" key="9">
    <source>
        <dbReference type="ARBA" id="ARBA00023002"/>
    </source>
</evidence>
<gene>
    <name evidence="12" type="ORF">Aam_108_017</name>
</gene>
<evidence type="ECO:0000256" key="3">
    <source>
        <dbReference type="ARBA" id="ARBA00004957"/>
    </source>
</evidence>
<protein>
    <recommendedName>
        <fullName evidence="5">catechol 1,2-dioxygenase</fullName>
        <ecNumber evidence="5">1.13.11.1</ecNumber>
    </recommendedName>
</protein>
<dbReference type="Gene3D" id="2.60.130.10">
    <property type="entry name" value="Aromatic compound dioxygenase"/>
    <property type="match status" value="1"/>
</dbReference>
<dbReference type="Pfam" id="PF04444">
    <property type="entry name" value="Dioxygenase_N"/>
    <property type="match status" value="1"/>
</dbReference>
<dbReference type="OrthoDB" id="9800887at2"/>
<dbReference type="GO" id="GO:0042952">
    <property type="term" value="P:beta-ketoadipate pathway"/>
    <property type="evidence" value="ECO:0007669"/>
    <property type="project" value="UniProtKB-UniPathway"/>
</dbReference>
<dbReference type="GO" id="GO:0018576">
    <property type="term" value="F:catechol 1,2-dioxygenase activity"/>
    <property type="evidence" value="ECO:0007669"/>
    <property type="project" value="UniProtKB-EC"/>
</dbReference>
<evidence type="ECO:0000256" key="6">
    <source>
        <dbReference type="ARBA" id="ARBA00022723"/>
    </source>
</evidence>
<dbReference type="AlphaFoldDB" id="A0A0D6PJS0"/>
<evidence type="ECO:0000256" key="4">
    <source>
        <dbReference type="ARBA" id="ARBA00007825"/>
    </source>
</evidence>
<dbReference type="GO" id="GO:0019614">
    <property type="term" value="P:catechol-containing compound catabolic process"/>
    <property type="evidence" value="ECO:0007669"/>
    <property type="project" value="InterPro"/>
</dbReference>
<dbReference type="RefSeq" id="WP_048880031.1">
    <property type="nucleotide sequence ID" value="NZ_BANC01000106.1"/>
</dbReference>
<dbReference type="Pfam" id="PF00775">
    <property type="entry name" value="Dioxygenase_C"/>
    <property type="match status" value="1"/>
</dbReference>
<reference evidence="12 13" key="1">
    <citation type="submission" date="2012-11" db="EMBL/GenBank/DDBJ databases">
        <title>Whole genome sequence of Acidocella aminolytica 101 = DSM 11237.</title>
        <authorList>
            <person name="Azuma Y."/>
            <person name="Higashiura N."/>
            <person name="Hirakawa H."/>
            <person name="Matsushita K."/>
        </authorList>
    </citation>
    <scope>NUCLEOTIDE SEQUENCE [LARGE SCALE GENOMIC DNA]</scope>
    <source>
        <strain evidence="13">101 / DSM 11237</strain>
    </source>
</reference>
<sequence length="309" mass="34148">MSSLLKTQHIQELIKKASGLTVEGGDARLKKITERFLTDTIRLIEDFNVTPSEFWYAANYLARVGQSGEIGLVVAGLGLEHFLDLLQDKVEEEAGLDVKSGTPRTIEGPLYIEGAPLSKGEARLDQLAENGEVLIMEGQVKDVAGKPVSGAIVDVWHANTKGNYSHFDQSQPAFNLRRRIETDGEGRYKFRSILPSGYAVPPEGTTNQFLKSIGRHGNRPAHIHFFVSAPGYRKLTTQINIEGDEYIYDDFAYATRDGLIPPVVRHSTAAEIQAKGLNEPFVTIHFDFTLHREEAGLPAAEVERLHAPA</sequence>
<evidence type="ECO:0000256" key="5">
    <source>
        <dbReference type="ARBA" id="ARBA00013118"/>
    </source>
</evidence>
<dbReference type="EC" id="1.13.11.1" evidence="5"/>
<organism evidence="12 13">
    <name type="scientific">Acidocella aminolytica 101 = DSM 11237</name>
    <dbReference type="NCBI Taxonomy" id="1120923"/>
    <lineage>
        <taxon>Bacteria</taxon>
        <taxon>Pseudomonadati</taxon>
        <taxon>Pseudomonadota</taxon>
        <taxon>Alphaproteobacteria</taxon>
        <taxon>Acetobacterales</taxon>
        <taxon>Acidocellaceae</taxon>
        <taxon>Acidocella</taxon>
    </lineage>
</organism>
<keyword evidence="13" id="KW-1185">Reference proteome</keyword>
<comment type="pathway">
    <text evidence="3">Aromatic compound metabolism; beta-ketoadipate pathway; 5-oxo-4,5-dihydro-2-furylacetate from catechol: step 1/3.</text>
</comment>
<dbReference type="NCBIfam" id="TIGR02439">
    <property type="entry name" value="catechol_proteo"/>
    <property type="match status" value="1"/>
</dbReference>
<dbReference type="InterPro" id="IPR007535">
    <property type="entry name" value="Catechol_dOase_N"/>
</dbReference>
<dbReference type="Proteomes" id="UP000032668">
    <property type="component" value="Unassembled WGS sequence"/>
</dbReference>
<dbReference type="SUPFAM" id="SSF49482">
    <property type="entry name" value="Aromatic compound dioxygenase"/>
    <property type="match status" value="1"/>
</dbReference>
<dbReference type="InterPro" id="IPR000627">
    <property type="entry name" value="Intradiol_dOase_C"/>
</dbReference>
<feature type="domain" description="Intradiol ring-cleavage dioxygenases" evidence="11">
    <location>
        <begin position="136"/>
        <end position="164"/>
    </location>
</feature>
<evidence type="ECO:0000256" key="8">
    <source>
        <dbReference type="ARBA" id="ARBA00022964"/>
    </source>
</evidence>